<proteinExistence type="predicted"/>
<comment type="caution">
    <text evidence="1">The sequence shown here is derived from an EMBL/GenBank/DDBJ whole genome shotgun (WGS) entry which is preliminary data.</text>
</comment>
<dbReference type="EMBL" id="JAUESC010000004">
    <property type="protein sequence ID" value="KAK0596685.1"/>
    <property type="molecule type" value="Genomic_DNA"/>
</dbReference>
<dbReference type="Proteomes" id="UP001168877">
    <property type="component" value="Unassembled WGS sequence"/>
</dbReference>
<organism evidence="1 2">
    <name type="scientific">Acer saccharum</name>
    <name type="common">Sugar maple</name>
    <dbReference type="NCBI Taxonomy" id="4024"/>
    <lineage>
        <taxon>Eukaryota</taxon>
        <taxon>Viridiplantae</taxon>
        <taxon>Streptophyta</taxon>
        <taxon>Embryophyta</taxon>
        <taxon>Tracheophyta</taxon>
        <taxon>Spermatophyta</taxon>
        <taxon>Magnoliopsida</taxon>
        <taxon>eudicotyledons</taxon>
        <taxon>Gunneridae</taxon>
        <taxon>Pentapetalae</taxon>
        <taxon>rosids</taxon>
        <taxon>malvids</taxon>
        <taxon>Sapindales</taxon>
        <taxon>Sapindaceae</taxon>
        <taxon>Hippocastanoideae</taxon>
        <taxon>Acereae</taxon>
        <taxon>Acer</taxon>
    </lineage>
</organism>
<evidence type="ECO:0000313" key="1">
    <source>
        <dbReference type="EMBL" id="KAK0596685.1"/>
    </source>
</evidence>
<gene>
    <name evidence="1" type="ORF">LWI29_018065</name>
</gene>
<name>A0AA39SW10_ACESA</name>
<reference evidence="1" key="2">
    <citation type="submission" date="2023-06" db="EMBL/GenBank/DDBJ databases">
        <authorList>
            <person name="Swenson N.G."/>
            <person name="Wegrzyn J.L."/>
            <person name="Mcevoy S.L."/>
        </authorList>
    </citation>
    <scope>NUCLEOTIDE SEQUENCE</scope>
    <source>
        <strain evidence="1">NS2018</strain>
        <tissue evidence="1">Leaf</tissue>
    </source>
</reference>
<reference evidence="1" key="1">
    <citation type="journal article" date="2022" name="Plant J.">
        <title>Strategies of tolerance reflected in two North American maple genomes.</title>
        <authorList>
            <person name="McEvoy S.L."/>
            <person name="Sezen U.U."/>
            <person name="Trouern-Trend A."/>
            <person name="McMahon S.M."/>
            <person name="Schaberg P.G."/>
            <person name="Yang J."/>
            <person name="Wegrzyn J.L."/>
            <person name="Swenson N.G."/>
        </authorList>
    </citation>
    <scope>NUCLEOTIDE SEQUENCE</scope>
    <source>
        <strain evidence="1">NS2018</strain>
    </source>
</reference>
<keyword evidence="2" id="KW-1185">Reference proteome</keyword>
<sequence length="146" mass="16169">MACGAVFREATGVIRWVEFGAIIRSVNEAGGATVCVACGEDRCKGELTVRDSEGGKAAALARESRSGIYRGISCTAREWAWETEIVMDGDSWDSQVEHVWLLDLGRLTLSKSHRKDLMAVDKSLMRSESSQCVAGVWTQWLEENRR</sequence>
<evidence type="ECO:0000313" key="2">
    <source>
        <dbReference type="Proteomes" id="UP001168877"/>
    </source>
</evidence>
<protein>
    <submittedName>
        <fullName evidence="1">Uncharacterized protein</fullName>
    </submittedName>
</protein>
<accession>A0AA39SW10</accession>
<dbReference type="AlphaFoldDB" id="A0AA39SW10"/>